<name>A0A9N9Q4Y5_9HELO</name>
<keyword evidence="10" id="KW-1185">Reference proteome</keyword>
<evidence type="ECO:0000313" key="10">
    <source>
        <dbReference type="Proteomes" id="UP000701801"/>
    </source>
</evidence>
<comment type="caution">
    <text evidence="9">The sequence shown here is derived from an EMBL/GenBank/DDBJ whole genome shotgun (WGS) entry which is preliminary data.</text>
</comment>
<dbReference type="SUPFAM" id="SSF102114">
    <property type="entry name" value="Radical SAM enzymes"/>
    <property type="match status" value="1"/>
</dbReference>
<evidence type="ECO:0000256" key="4">
    <source>
        <dbReference type="ARBA" id="ARBA00022723"/>
    </source>
</evidence>
<dbReference type="GO" id="GO:0051539">
    <property type="term" value="F:4 iron, 4 sulfur cluster binding"/>
    <property type="evidence" value="ECO:0007669"/>
    <property type="project" value="UniProtKB-KW"/>
</dbReference>
<gene>
    <name evidence="9" type="ORF">HYALB_00011843</name>
</gene>
<evidence type="ECO:0000256" key="7">
    <source>
        <dbReference type="ARBA" id="ARBA00023014"/>
    </source>
</evidence>
<organism evidence="9 10">
    <name type="scientific">Hymenoscyphus albidus</name>
    <dbReference type="NCBI Taxonomy" id="595503"/>
    <lineage>
        <taxon>Eukaryota</taxon>
        <taxon>Fungi</taxon>
        <taxon>Dikarya</taxon>
        <taxon>Ascomycota</taxon>
        <taxon>Pezizomycotina</taxon>
        <taxon>Leotiomycetes</taxon>
        <taxon>Helotiales</taxon>
        <taxon>Helotiaceae</taxon>
        <taxon>Hymenoscyphus</taxon>
    </lineage>
</organism>
<evidence type="ECO:0000256" key="2">
    <source>
        <dbReference type="ARBA" id="ARBA00022485"/>
    </source>
</evidence>
<evidence type="ECO:0008006" key="11">
    <source>
        <dbReference type="Google" id="ProtNLM"/>
    </source>
</evidence>
<dbReference type="GO" id="GO:0046872">
    <property type="term" value="F:metal ion binding"/>
    <property type="evidence" value="ECO:0007669"/>
    <property type="project" value="UniProtKB-KW"/>
</dbReference>
<feature type="compositionally biased region" description="Low complexity" evidence="8">
    <location>
        <begin position="50"/>
        <end position="60"/>
    </location>
</feature>
<keyword evidence="2" id="KW-0004">4Fe-4S</keyword>
<feature type="compositionally biased region" description="Polar residues" evidence="8">
    <location>
        <begin position="75"/>
        <end position="84"/>
    </location>
</feature>
<dbReference type="Proteomes" id="UP000701801">
    <property type="component" value="Unassembled WGS sequence"/>
</dbReference>
<dbReference type="SFLD" id="SFLDS00029">
    <property type="entry name" value="Radical_SAM"/>
    <property type="match status" value="1"/>
</dbReference>
<feature type="region of interest" description="Disordered" evidence="8">
    <location>
        <begin position="43"/>
        <end position="86"/>
    </location>
</feature>
<dbReference type="InterPro" id="IPR058240">
    <property type="entry name" value="rSAM_sf"/>
</dbReference>
<keyword evidence="3" id="KW-0949">S-adenosyl-L-methionine</keyword>
<keyword evidence="4" id="KW-0479">Metal-binding</keyword>
<proteinExistence type="predicted"/>
<sequence length="596" mass="67078">MSVLLQVAKQLGVNPKLLRYGSRTPGAIPDVILMKVSDRPLSTSAKPAISSQSSRPSLSSNTPGQHRVGTKSTERSASQASQFEPASFLSHDHSHVDLLTKSKAPTDTINSSHKSKTMGGEDFPYKQVNKNQIPEIFALYLPGVDPLPYRAAAEVFPTRVNNYVLENHINWANGVEDPYFKLVIPSPGMLSPAMLEEVMALLLLKSSAATRNEKVLASQRLRDAVQKYQQEYLNAHPAGQVENKPKLDGCEVQGLQHKYRETALWFPSEAQTCHAWCTYCFRWQQFTDVGGPSKQFKSASWLNLLDYISKHKQITDLLFTGGDPMVMTAKTFRNYLGPLLHNPHTAHLDTIRIGTKSLAYWPRKFTTDKDAKATLQMFRDVVNSGKNLSIQAHFTHPRELDTPEVQEAIKAIKETGAVIRCQSPIVRGINDSADIWTEMWKKEVKLGMIPYYMFVERDTGAKEFFELPLAKVFKIYNETRSCVSGLARGAQGPSMSAKPGKVQILDIVEHKDGRKSFLCTFIQARHPAWVGRTFHAEYSETATWLDGDNGLYAFDDDKFFWEDEYAALVKTQEGSSGQWNVTNDRWNKLEKKKAEN</sequence>
<protein>
    <recommendedName>
        <fullName evidence="11">L-lysine 2,3-aminomutase</fullName>
    </recommendedName>
</protein>
<dbReference type="OrthoDB" id="5396721at2759"/>
<dbReference type="Gene3D" id="3.20.20.70">
    <property type="entry name" value="Aldolase class I"/>
    <property type="match status" value="1"/>
</dbReference>
<dbReference type="AlphaFoldDB" id="A0A9N9Q4Y5"/>
<dbReference type="PANTHER" id="PTHR30538:SF0">
    <property type="entry name" value="L-LYSINE 2,3-AMINOMUTASE AQ_1632-RELATED"/>
    <property type="match status" value="1"/>
</dbReference>
<feature type="region of interest" description="Disordered" evidence="8">
    <location>
        <begin position="101"/>
        <end position="122"/>
    </location>
</feature>
<feature type="compositionally biased region" description="Polar residues" evidence="8">
    <location>
        <begin position="103"/>
        <end position="112"/>
    </location>
</feature>
<dbReference type="GO" id="GO:0003824">
    <property type="term" value="F:catalytic activity"/>
    <property type="evidence" value="ECO:0007669"/>
    <property type="project" value="InterPro"/>
</dbReference>
<dbReference type="SFLD" id="SFLDG01070">
    <property type="entry name" value="PLP-dependent"/>
    <property type="match status" value="1"/>
</dbReference>
<comment type="cofactor">
    <cofactor evidence="1">
        <name>pyridoxal 5'-phosphate</name>
        <dbReference type="ChEBI" id="CHEBI:597326"/>
    </cofactor>
</comment>
<dbReference type="InterPro" id="IPR003739">
    <property type="entry name" value="Lys_aminomutase/Glu_NH3_mut"/>
</dbReference>
<accession>A0A9N9Q4Y5</accession>
<evidence type="ECO:0000256" key="6">
    <source>
        <dbReference type="ARBA" id="ARBA00023004"/>
    </source>
</evidence>
<dbReference type="InterPro" id="IPR013785">
    <property type="entry name" value="Aldolase_TIM"/>
</dbReference>
<evidence type="ECO:0000256" key="1">
    <source>
        <dbReference type="ARBA" id="ARBA00001933"/>
    </source>
</evidence>
<evidence type="ECO:0000313" key="9">
    <source>
        <dbReference type="EMBL" id="CAG8979920.1"/>
    </source>
</evidence>
<evidence type="ECO:0000256" key="8">
    <source>
        <dbReference type="SAM" id="MobiDB-lite"/>
    </source>
</evidence>
<evidence type="ECO:0000256" key="3">
    <source>
        <dbReference type="ARBA" id="ARBA00022691"/>
    </source>
</evidence>
<reference evidence="9" key="1">
    <citation type="submission" date="2021-07" db="EMBL/GenBank/DDBJ databases">
        <authorList>
            <person name="Durling M."/>
        </authorList>
    </citation>
    <scope>NUCLEOTIDE SEQUENCE</scope>
</reference>
<dbReference type="EMBL" id="CAJVRM010000343">
    <property type="protein sequence ID" value="CAG8979920.1"/>
    <property type="molecule type" value="Genomic_DNA"/>
</dbReference>
<evidence type="ECO:0000256" key="5">
    <source>
        <dbReference type="ARBA" id="ARBA00022898"/>
    </source>
</evidence>
<keyword evidence="7" id="KW-0411">Iron-sulfur</keyword>
<keyword evidence="5" id="KW-0663">Pyridoxal phosphate</keyword>
<dbReference type="InterPro" id="IPR007197">
    <property type="entry name" value="rSAM"/>
</dbReference>
<keyword evidence="6" id="KW-0408">Iron</keyword>
<dbReference type="PANTHER" id="PTHR30538">
    <property type="entry name" value="LYSINE 2,3-AMINOMUTASE-RELATED"/>
    <property type="match status" value="1"/>
</dbReference>